<dbReference type="EC" id="2.7.10.-" evidence="17"/>
<dbReference type="NCBIfam" id="TIGR01007">
    <property type="entry name" value="eps_fam"/>
    <property type="match status" value="1"/>
</dbReference>
<dbReference type="InterPro" id="IPR025669">
    <property type="entry name" value="AAA_dom"/>
</dbReference>
<evidence type="ECO:0000256" key="6">
    <source>
        <dbReference type="ARBA" id="ARBA00022692"/>
    </source>
</evidence>
<evidence type="ECO:0000259" key="15">
    <source>
        <dbReference type="Pfam" id="PF02706"/>
    </source>
</evidence>
<evidence type="ECO:0000313" key="17">
    <source>
        <dbReference type="EMBL" id="ARU01557.1"/>
    </source>
</evidence>
<dbReference type="GO" id="GO:0005524">
    <property type="term" value="F:ATP binding"/>
    <property type="evidence" value="ECO:0007669"/>
    <property type="project" value="UniProtKB-KW"/>
</dbReference>
<dbReference type="EMBL" id="CP021431">
    <property type="protein sequence ID" value="ARU01557.1"/>
    <property type="molecule type" value="Genomic_DNA"/>
</dbReference>
<evidence type="ECO:0000256" key="14">
    <source>
        <dbReference type="SAM" id="Phobius"/>
    </source>
</evidence>
<organism evidence="17 18">
    <name type="scientific">Yoonia vestfoldensis</name>
    <dbReference type="NCBI Taxonomy" id="245188"/>
    <lineage>
        <taxon>Bacteria</taxon>
        <taxon>Pseudomonadati</taxon>
        <taxon>Pseudomonadota</taxon>
        <taxon>Alphaproteobacteria</taxon>
        <taxon>Rhodobacterales</taxon>
        <taxon>Paracoccaceae</taxon>
        <taxon>Yoonia</taxon>
    </lineage>
</organism>
<dbReference type="PANTHER" id="PTHR32309:SF31">
    <property type="entry name" value="CAPSULAR EXOPOLYSACCHARIDE FAMILY"/>
    <property type="match status" value="1"/>
</dbReference>
<dbReference type="InterPro" id="IPR050445">
    <property type="entry name" value="Bact_polysacc_biosynth/exp"/>
</dbReference>
<reference evidence="17 18" key="1">
    <citation type="submission" date="2017-05" db="EMBL/GenBank/DDBJ databases">
        <title>Genome Sequence of Loktanella vestfoldensis Strain SMR4r Isolated from a Culture of the Diatom Skeletonema marinoi.</title>
        <authorList>
            <person name="Topel M."/>
            <person name="Pinder M.I.M."/>
            <person name="Johansson O.N."/>
            <person name="Kourtchenko O."/>
            <person name="Godhe A."/>
            <person name="Clarke A.K."/>
        </authorList>
    </citation>
    <scope>NUCLEOTIDE SEQUENCE [LARGE SCALE GENOMIC DNA]</scope>
    <source>
        <strain evidence="17 18">SMR4r</strain>
    </source>
</reference>
<evidence type="ECO:0000256" key="13">
    <source>
        <dbReference type="ARBA" id="ARBA00053015"/>
    </source>
</evidence>
<evidence type="ECO:0000313" key="18">
    <source>
        <dbReference type="Proteomes" id="UP000195273"/>
    </source>
</evidence>
<keyword evidence="5 17" id="KW-0808">Transferase</keyword>
<keyword evidence="18" id="KW-1185">Reference proteome</keyword>
<evidence type="ECO:0000256" key="2">
    <source>
        <dbReference type="ARBA" id="ARBA00008883"/>
    </source>
</evidence>
<evidence type="ECO:0000256" key="9">
    <source>
        <dbReference type="ARBA" id="ARBA00022840"/>
    </source>
</evidence>
<gene>
    <name evidence="17" type="ORF">LOKVESSMR4R_02251</name>
</gene>
<comment type="similarity">
    <text evidence="2">Belongs to the etk/wzc family.</text>
</comment>
<evidence type="ECO:0000259" key="16">
    <source>
        <dbReference type="Pfam" id="PF13614"/>
    </source>
</evidence>
<keyword evidence="11 14" id="KW-0472">Membrane</keyword>
<dbReference type="PANTHER" id="PTHR32309">
    <property type="entry name" value="TYROSINE-PROTEIN KINASE"/>
    <property type="match status" value="1"/>
</dbReference>
<dbReference type="CDD" id="cd05387">
    <property type="entry name" value="BY-kinase"/>
    <property type="match status" value="1"/>
</dbReference>
<dbReference type="GO" id="GO:0005886">
    <property type="term" value="C:plasma membrane"/>
    <property type="evidence" value="ECO:0007669"/>
    <property type="project" value="UniProtKB-SubCell"/>
</dbReference>
<comment type="subcellular location">
    <subcellularLocation>
        <location evidence="1">Cell inner membrane</location>
        <topology evidence="1">Multi-pass membrane protein</topology>
    </subcellularLocation>
</comment>
<evidence type="ECO:0000256" key="12">
    <source>
        <dbReference type="ARBA" id="ARBA00023137"/>
    </source>
</evidence>
<keyword evidence="12" id="KW-0829">Tyrosine-protein kinase</keyword>
<dbReference type="Pfam" id="PF13614">
    <property type="entry name" value="AAA_31"/>
    <property type="match status" value="1"/>
</dbReference>
<keyword evidence="3" id="KW-1003">Cell membrane</keyword>
<dbReference type="InterPro" id="IPR003856">
    <property type="entry name" value="LPS_length_determ_N"/>
</dbReference>
<protein>
    <submittedName>
        <fullName evidence="17">Putative tyrosine-protein kinase in cps region</fullName>
        <ecNumber evidence="17">2.7.10.-</ecNumber>
    </submittedName>
</protein>
<keyword evidence="9" id="KW-0067">ATP-binding</keyword>
<keyword evidence="4" id="KW-0997">Cell inner membrane</keyword>
<dbReference type="InterPro" id="IPR027417">
    <property type="entry name" value="P-loop_NTPase"/>
</dbReference>
<dbReference type="KEGG" id="lvs:LOKVESSMR4R_02251"/>
<dbReference type="Proteomes" id="UP000195273">
    <property type="component" value="Chromosome"/>
</dbReference>
<feature type="transmembrane region" description="Helical" evidence="14">
    <location>
        <begin position="35"/>
        <end position="53"/>
    </location>
</feature>
<evidence type="ECO:0000256" key="4">
    <source>
        <dbReference type="ARBA" id="ARBA00022519"/>
    </source>
</evidence>
<feature type="domain" description="AAA" evidence="16">
    <location>
        <begin position="472"/>
        <end position="601"/>
    </location>
</feature>
<dbReference type="GO" id="GO:0004713">
    <property type="term" value="F:protein tyrosine kinase activity"/>
    <property type="evidence" value="ECO:0007669"/>
    <property type="project" value="UniProtKB-KW"/>
</dbReference>
<evidence type="ECO:0000256" key="1">
    <source>
        <dbReference type="ARBA" id="ARBA00004429"/>
    </source>
</evidence>
<dbReference type="InterPro" id="IPR005702">
    <property type="entry name" value="Wzc-like_C"/>
</dbReference>
<evidence type="ECO:0000256" key="5">
    <source>
        <dbReference type="ARBA" id="ARBA00022679"/>
    </source>
</evidence>
<keyword evidence="10 14" id="KW-1133">Transmembrane helix</keyword>
<keyword evidence="8 17" id="KW-0418">Kinase</keyword>
<evidence type="ECO:0000256" key="3">
    <source>
        <dbReference type="ARBA" id="ARBA00022475"/>
    </source>
</evidence>
<evidence type="ECO:0000256" key="7">
    <source>
        <dbReference type="ARBA" id="ARBA00022741"/>
    </source>
</evidence>
<dbReference type="Gene3D" id="3.40.50.300">
    <property type="entry name" value="P-loop containing nucleotide triphosphate hydrolases"/>
    <property type="match status" value="1"/>
</dbReference>
<dbReference type="AlphaFoldDB" id="A0A1Y0EDA5"/>
<feature type="domain" description="Polysaccharide chain length determinant N-terminal" evidence="15">
    <location>
        <begin position="21"/>
        <end position="117"/>
    </location>
</feature>
<name>A0A1Y0EDA5_9RHOB</name>
<proteinExistence type="inferred from homology"/>
<sequence>MPPSVSQPLPALVDLDQPAALDLVQILRLAWAGKWIVALTTALAVLMAGYYGFAVARPQHAAITVIETRTSSARLAPDLAPDLPPHLGAALAGAPVQPGTQIQILLATPILEQVIARLDLQDDPAFNRYLTPVPPLSPRGLRIRLRNLLQGRSEPVPDAAAIASKLVQNLRAAIHVTHPRDSDLLRVTVTTGDPDRAMAIANTLAEVYLADQVARKGDALAASIALLGARSDALHADQAATTQAITALVAQAGLQDPTRADMAGRHLQDTTARLASAEAALARASDPANAQRLTAQIAALRASRADLETAVQSLTTASQTRARMQRDLDTAIAQQASYQQQLRALSLGAAQIAPDSRVLNAATEARYIGPQKVLMVQIAAMIGALAGLMLVALHHSLRRGFADAAALQDRTGLPVLAQLPLLPSRRPARLLAALDATPASAATEGYRHLRTALMLHGAEPPQVILSSSAIPGEGKTTQAIGLAHGLAQLGKRVLLIDADLRRGAFRRYFRLAGTEGLAAVILGHSTLDAATEPSLIPGVDLLAGGAEQAAGGETLFLPALADVLAQARAAYDVVIIDAPPLVPVPDAVVLARHCDAVILAVRWDKTPAAVVQAATEKLAAAGVPVTGLTLTQVDIRKQAQRGGIGFAHYGRGYFHV</sequence>
<evidence type="ECO:0000256" key="10">
    <source>
        <dbReference type="ARBA" id="ARBA00022989"/>
    </source>
</evidence>
<dbReference type="SUPFAM" id="SSF52540">
    <property type="entry name" value="P-loop containing nucleoside triphosphate hydrolases"/>
    <property type="match status" value="1"/>
</dbReference>
<dbReference type="Pfam" id="PF02706">
    <property type="entry name" value="Wzz"/>
    <property type="match status" value="1"/>
</dbReference>
<accession>A0A1Y0EDA5</accession>
<evidence type="ECO:0000256" key="11">
    <source>
        <dbReference type="ARBA" id="ARBA00023136"/>
    </source>
</evidence>
<comment type="catalytic activity">
    <reaction evidence="13">
        <text>L-tyrosyl-[protein] + ATP = O-phospho-L-tyrosyl-[protein] + ADP + H(+)</text>
        <dbReference type="Rhea" id="RHEA:10596"/>
        <dbReference type="Rhea" id="RHEA-COMP:10136"/>
        <dbReference type="Rhea" id="RHEA-COMP:20101"/>
        <dbReference type="ChEBI" id="CHEBI:15378"/>
        <dbReference type="ChEBI" id="CHEBI:30616"/>
        <dbReference type="ChEBI" id="CHEBI:46858"/>
        <dbReference type="ChEBI" id="CHEBI:61978"/>
        <dbReference type="ChEBI" id="CHEBI:456216"/>
    </reaction>
</comment>
<keyword evidence="6 14" id="KW-0812">Transmembrane</keyword>
<keyword evidence="7" id="KW-0547">Nucleotide-binding</keyword>
<feature type="transmembrane region" description="Helical" evidence="14">
    <location>
        <begin position="374"/>
        <end position="393"/>
    </location>
</feature>
<evidence type="ECO:0000256" key="8">
    <source>
        <dbReference type="ARBA" id="ARBA00022777"/>
    </source>
</evidence>